<dbReference type="InterPro" id="IPR027417">
    <property type="entry name" value="P-loop_NTPase"/>
</dbReference>
<name>A0A9Q1GV39_9CARY</name>
<reference evidence="4" key="1">
    <citation type="submission" date="2022-04" db="EMBL/GenBank/DDBJ databases">
        <title>Carnegiea gigantea Genome sequencing and assembly v2.</title>
        <authorList>
            <person name="Copetti D."/>
            <person name="Sanderson M.J."/>
            <person name="Burquez A."/>
            <person name="Wojciechowski M.F."/>
        </authorList>
    </citation>
    <scope>NUCLEOTIDE SEQUENCE</scope>
    <source>
        <strain evidence="4">SGP5-SGP5p</strain>
        <tissue evidence="4">Aerial part</tissue>
    </source>
</reference>
<gene>
    <name evidence="4" type="ORF">Cgig2_021891</name>
</gene>
<dbReference type="PANTHER" id="PTHR23155:SF1205">
    <property type="entry name" value="DISEASE RESISTANCE PROTEIN RPM1"/>
    <property type="match status" value="1"/>
</dbReference>
<dbReference type="InterPro" id="IPR002182">
    <property type="entry name" value="NB-ARC"/>
</dbReference>
<dbReference type="Proteomes" id="UP001153076">
    <property type="component" value="Unassembled WGS sequence"/>
</dbReference>
<dbReference type="EMBL" id="JAKOGI010001140">
    <property type="protein sequence ID" value="KAJ8427481.1"/>
    <property type="molecule type" value="Genomic_DNA"/>
</dbReference>
<evidence type="ECO:0000259" key="3">
    <source>
        <dbReference type="Pfam" id="PF23559"/>
    </source>
</evidence>
<sequence length="617" mass="70124">MFNEPDEVVISYTTKNPRADPARVGSSKIHKGVTLPLLTSRKASSRISNSSIKGQEKYKNRALPHVTREEEMAEAVVSLLIQNLVPLLINEATFLRGILREVAHVEGEAFIPLSRVKTSLQASEIKQNKERIHDIKEGEELLRTTLKQFYRARKVSPPAEINKMDEVLLSIELQEYLKQTTYVVDFDDAWTQKFRSLIRHTLPDNDQGSRVLITTHYENIAFSCKESSLDQIYKLQPLPEEKALELFCQKDIPLRHIWLPTRAEGVVMQHHYSIKYARLIRIWIAEGFVKGVRGKTVEQVAEEYLVKLTNRSLVQVSRVDFDGRIRFIRHSLSKRIEAAKGAWPSRESAKGLPCRGKRVCLHKGVEKTEATKEVGDHQVGKNGKILCEKRCLIYNLCHPLRNIFNVGRLEKVPDWSLKLQGLITLSLMWSKMMVDSLEVLQDLPNLPDLVLQQPSLEEKPVFTAPGFQKLKILKIYDMYALTTRIIERGALSLLEVPKISPIPNLRTVPSGIQHLRNLSALRFYDVRNDFALKLQPGVVQDFQVIQHIRIGLFHGQIRGEIYRTCTLDDLAFLRNTESSTVSSSGPWASGLGNSKSISTSIYNAYDRATLCSSGNQS</sequence>
<dbReference type="PANTHER" id="PTHR23155">
    <property type="entry name" value="DISEASE RESISTANCE PROTEIN RP"/>
    <property type="match status" value="1"/>
</dbReference>
<keyword evidence="5" id="KW-1185">Reference proteome</keyword>
<dbReference type="OrthoDB" id="598235at2759"/>
<proteinExistence type="predicted"/>
<dbReference type="Pfam" id="PF00931">
    <property type="entry name" value="NB-ARC"/>
    <property type="match status" value="1"/>
</dbReference>
<dbReference type="InterPro" id="IPR044974">
    <property type="entry name" value="Disease_R_plants"/>
</dbReference>
<comment type="caution">
    <text evidence="4">The sequence shown here is derived from an EMBL/GenBank/DDBJ whole genome shotgun (WGS) entry which is preliminary data.</text>
</comment>
<organism evidence="4 5">
    <name type="scientific">Carnegiea gigantea</name>
    <dbReference type="NCBI Taxonomy" id="171969"/>
    <lineage>
        <taxon>Eukaryota</taxon>
        <taxon>Viridiplantae</taxon>
        <taxon>Streptophyta</taxon>
        <taxon>Embryophyta</taxon>
        <taxon>Tracheophyta</taxon>
        <taxon>Spermatophyta</taxon>
        <taxon>Magnoliopsida</taxon>
        <taxon>eudicotyledons</taxon>
        <taxon>Gunneridae</taxon>
        <taxon>Pentapetalae</taxon>
        <taxon>Caryophyllales</taxon>
        <taxon>Cactineae</taxon>
        <taxon>Cactaceae</taxon>
        <taxon>Cactoideae</taxon>
        <taxon>Echinocereeae</taxon>
        <taxon>Carnegiea</taxon>
    </lineage>
</organism>
<feature type="domain" description="NB-ARC" evidence="2">
    <location>
        <begin position="157"/>
        <end position="250"/>
    </location>
</feature>
<dbReference type="AlphaFoldDB" id="A0A9Q1GV39"/>
<dbReference type="SUPFAM" id="SSF52540">
    <property type="entry name" value="P-loop containing nucleoside triphosphate hydrolases"/>
    <property type="match status" value="1"/>
</dbReference>
<dbReference type="GO" id="GO:0098542">
    <property type="term" value="P:defense response to other organism"/>
    <property type="evidence" value="ECO:0007669"/>
    <property type="project" value="TreeGrafter"/>
</dbReference>
<dbReference type="GO" id="GO:0043531">
    <property type="term" value="F:ADP binding"/>
    <property type="evidence" value="ECO:0007669"/>
    <property type="project" value="InterPro"/>
</dbReference>
<evidence type="ECO:0000313" key="5">
    <source>
        <dbReference type="Proteomes" id="UP001153076"/>
    </source>
</evidence>
<dbReference type="Pfam" id="PF23559">
    <property type="entry name" value="WHD_DRP"/>
    <property type="match status" value="1"/>
</dbReference>
<keyword evidence="1" id="KW-0611">Plant defense</keyword>
<evidence type="ECO:0000313" key="4">
    <source>
        <dbReference type="EMBL" id="KAJ8427481.1"/>
    </source>
</evidence>
<dbReference type="Gene3D" id="3.40.50.300">
    <property type="entry name" value="P-loop containing nucleotide triphosphate hydrolases"/>
    <property type="match status" value="1"/>
</dbReference>
<accession>A0A9Q1GV39</accession>
<evidence type="ECO:0000259" key="2">
    <source>
        <dbReference type="Pfam" id="PF00931"/>
    </source>
</evidence>
<evidence type="ECO:0000256" key="1">
    <source>
        <dbReference type="ARBA" id="ARBA00022821"/>
    </source>
</evidence>
<protein>
    <submittedName>
        <fullName evidence="4">Uncharacterized protein</fullName>
    </submittedName>
</protein>
<dbReference type="Gene3D" id="3.80.10.10">
    <property type="entry name" value="Ribonuclease Inhibitor"/>
    <property type="match status" value="1"/>
</dbReference>
<dbReference type="InterPro" id="IPR032675">
    <property type="entry name" value="LRR_dom_sf"/>
</dbReference>
<feature type="domain" description="Disease resistance protein winged helix" evidence="3">
    <location>
        <begin position="271"/>
        <end position="327"/>
    </location>
</feature>
<dbReference type="InterPro" id="IPR058922">
    <property type="entry name" value="WHD_DRP"/>
</dbReference>
<dbReference type="SUPFAM" id="SSF52058">
    <property type="entry name" value="L domain-like"/>
    <property type="match status" value="1"/>
</dbReference>